<dbReference type="InterPro" id="IPR000361">
    <property type="entry name" value="ATAP_core_dom"/>
</dbReference>
<dbReference type="GO" id="GO:0005829">
    <property type="term" value="C:cytosol"/>
    <property type="evidence" value="ECO:0007669"/>
    <property type="project" value="TreeGrafter"/>
</dbReference>
<comment type="similarity">
    <text evidence="1">Belongs to the HesB/IscA family.</text>
</comment>
<dbReference type="Pfam" id="PF01521">
    <property type="entry name" value="Fe-S_biosyn"/>
    <property type="match status" value="1"/>
</dbReference>
<name>S5RP98_9PROT</name>
<dbReference type="PROSITE" id="PS01152">
    <property type="entry name" value="HESB"/>
    <property type="match status" value="1"/>
</dbReference>
<protein>
    <submittedName>
        <fullName evidence="3">Fe-S cluster assembly protein</fullName>
    </submittedName>
</protein>
<evidence type="ECO:0000259" key="2">
    <source>
        <dbReference type="Pfam" id="PF01521"/>
    </source>
</evidence>
<evidence type="ECO:0000256" key="1">
    <source>
        <dbReference type="ARBA" id="ARBA00006718"/>
    </source>
</evidence>
<dbReference type="FunFam" id="2.60.300.12:FF:000001">
    <property type="entry name" value="Iron-binding protein IscA"/>
    <property type="match status" value="1"/>
</dbReference>
<dbReference type="RefSeq" id="WP_020915278.1">
    <property type="nucleotide sequence ID" value="NC_021885.1"/>
</dbReference>
<dbReference type="OrthoDB" id="9801228at2"/>
<dbReference type="InterPro" id="IPR035903">
    <property type="entry name" value="HesB-like_dom_sf"/>
</dbReference>
<dbReference type="GO" id="GO:0051537">
    <property type="term" value="F:2 iron, 2 sulfur cluster binding"/>
    <property type="evidence" value="ECO:0007669"/>
    <property type="project" value="TreeGrafter"/>
</dbReference>
<dbReference type="PANTHER" id="PTHR10072:SF41">
    <property type="entry name" value="IRON-SULFUR CLUSTER ASSEMBLY 1 HOMOLOG, MITOCHONDRIAL"/>
    <property type="match status" value="1"/>
</dbReference>
<dbReference type="AlphaFoldDB" id="S5RP98"/>
<accession>S5RP98</accession>
<dbReference type="SUPFAM" id="SSF89360">
    <property type="entry name" value="HesB-like domain"/>
    <property type="match status" value="1"/>
</dbReference>
<dbReference type="Proteomes" id="UP000015216">
    <property type="component" value="Chromosome"/>
</dbReference>
<evidence type="ECO:0000313" key="4">
    <source>
        <dbReference type="Proteomes" id="UP000015216"/>
    </source>
</evidence>
<dbReference type="eggNOG" id="COG0316">
    <property type="taxonomic scope" value="Bacteria"/>
</dbReference>
<dbReference type="PATRIC" id="fig|669502.6.peg.7"/>
<proteinExistence type="inferred from homology"/>
<dbReference type="InterPro" id="IPR017870">
    <property type="entry name" value="FeS_cluster_insertion_CS"/>
</dbReference>
<dbReference type="PANTHER" id="PTHR10072">
    <property type="entry name" value="IRON-SULFUR CLUSTER ASSEMBLY PROTEIN"/>
    <property type="match status" value="1"/>
</dbReference>
<dbReference type="NCBIfam" id="TIGR00049">
    <property type="entry name" value="iron-sulfur cluster assembly accessory protein"/>
    <property type="match status" value="1"/>
</dbReference>
<dbReference type="GO" id="GO:0016226">
    <property type="term" value="P:iron-sulfur cluster assembly"/>
    <property type="evidence" value="ECO:0007669"/>
    <property type="project" value="InterPro"/>
</dbReference>
<keyword evidence="4" id="KW-1185">Reference proteome</keyword>
<gene>
    <name evidence="3" type="primary">iscA</name>
    <name evidence="3" type="ORF">SSDC_00040</name>
</gene>
<dbReference type="EMBL" id="CP003468">
    <property type="protein sequence ID" value="AGS06703.1"/>
    <property type="molecule type" value="Genomic_DNA"/>
</dbReference>
<evidence type="ECO:0000313" key="3">
    <source>
        <dbReference type="EMBL" id="AGS06703.1"/>
    </source>
</evidence>
<dbReference type="STRING" id="669502.SSDC_00040"/>
<dbReference type="KEGG" id="ssdc:SSDC_00040"/>
<reference evidence="3 4" key="1">
    <citation type="journal article" date="2013" name="Curr. Biol.">
        <title>Defensive bacteriome symbiont with a drastically reduced genome.</title>
        <authorList>
            <person name="Nakabachi A."/>
            <person name="Ueoka R."/>
            <person name="Oshima K."/>
            <person name="Teta R."/>
            <person name="Mangoni A."/>
            <person name="Gurgui M."/>
            <person name="Oldham N.J."/>
            <person name="van Echten-Deckert G."/>
            <person name="Okamura K."/>
            <person name="Yamamoto K."/>
            <person name="Inoue H."/>
            <person name="Ohkuma M."/>
            <person name="Hongoh Y."/>
            <person name="Miyagishima S.Y."/>
            <person name="Hattori M."/>
            <person name="Piel J."/>
            <person name="Fukatsu T."/>
        </authorList>
    </citation>
    <scope>NUCLEOTIDE SEQUENCE [LARGE SCALE GENOMIC DNA]</scope>
    <source>
        <strain evidence="3 4">DC</strain>
    </source>
</reference>
<feature type="domain" description="Core" evidence="2">
    <location>
        <begin position="1"/>
        <end position="103"/>
    </location>
</feature>
<dbReference type="InterPro" id="IPR016092">
    <property type="entry name" value="ATAP"/>
</dbReference>
<sequence>MEIKVTKKAAKYINKYIQKRGKGIGLRLGVYNRGCSGLSYKLEYVDEKRKEDQVFKLNGVQIFINEKDLLYFNGIELDFEFDGLNKGFKFKNPNIKNKCGCGKSFQI</sequence>
<organism evidence="3 4">
    <name type="scientific">Candidatus Profftella armatura</name>
    <dbReference type="NCBI Taxonomy" id="669502"/>
    <lineage>
        <taxon>Bacteria</taxon>
        <taxon>Pseudomonadati</taxon>
        <taxon>Pseudomonadota</taxon>
        <taxon>Betaproteobacteria</taxon>
        <taxon>Candidatus Profftella</taxon>
    </lineage>
</organism>
<dbReference type="HOGENOM" id="CLU_069054_5_1_4"/>
<dbReference type="GeneID" id="301552871"/>
<dbReference type="InterPro" id="IPR050322">
    <property type="entry name" value="Fe-S_cluster_asmbl/transfer"/>
</dbReference>
<dbReference type="Gene3D" id="2.60.300.12">
    <property type="entry name" value="HesB-like domain"/>
    <property type="match status" value="1"/>
</dbReference>